<evidence type="ECO:0000313" key="5">
    <source>
        <dbReference type="Proteomes" id="UP000006786"/>
    </source>
</evidence>
<keyword evidence="2" id="KW-0812">Transmembrane</keyword>
<evidence type="ECO:0000256" key="1">
    <source>
        <dbReference type="SAM" id="MobiDB-lite"/>
    </source>
</evidence>
<dbReference type="eggNOG" id="COG3772">
    <property type="taxonomic scope" value="Bacteria"/>
</dbReference>
<keyword evidence="2" id="KW-1133">Transmembrane helix</keyword>
<name>K2LGZ7_9HYPH</name>
<evidence type="ECO:0000256" key="2">
    <source>
        <dbReference type="SAM" id="Phobius"/>
    </source>
</evidence>
<dbReference type="InterPro" id="IPR036365">
    <property type="entry name" value="PGBD-like_sf"/>
</dbReference>
<dbReference type="PATRIC" id="fig|391937.3.peg.4060"/>
<dbReference type="AlphaFoldDB" id="K2LGZ7"/>
<sequence>MTWRLARSLEVLRKQINAAAPTRSKASDGTIGDAAHASRSSDHNPWIKDAGVGVVTALDVTHDPNGGVDIQKLADALIASKDPRIKYIICNGRIVSGSGQKHPAWKWRPYSGANKHSRHVHISVKASKAHYDSVQDWRVDGSTIGEVSPSDSVLRRGASGPFVRELQDNLRALGYALRADGEFGEETERAVRIFQGRAGLTVDGWAGPRTLDAIGNAVAEKAAKPKIEAAREDAKEKAADEVERKTGWWQKVTGFFGAGGVGGGLLWGVDWQTLVVIAGAAILVLLLIVLLRRQIVAAVREIREGLA</sequence>
<keyword evidence="2" id="KW-0472">Membrane</keyword>
<dbReference type="InterPro" id="IPR002477">
    <property type="entry name" value="Peptidoglycan-bd-like"/>
</dbReference>
<dbReference type="Gene3D" id="1.10.101.10">
    <property type="entry name" value="PGBD-like superfamily/PGBD"/>
    <property type="match status" value="1"/>
</dbReference>
<evidence type="ECO:0000259" key="3">
    <source>
        <dbReference type="Pfam" id="PF01471"/>
    </source>
</evidence>
<comment type="caution">
    <text evidence="4">The sequence shown here is derived from an EMBL/GenBank/DDBJ whole genome shotgun (WGS) entry which is preliminary data.</text>
</comment>
<dbReference type="InterPro" id="IPR036366">
    <property type="entry name" value="PGBDSf"/>
</dbReference>
<keyword evidence="5" id="KW-1185">Reference proteome</keyword>
<feature type="region of interest" description="Disordered" evidence="1">
    <location>
        <begin position="18"/>
        <end position="46"/>
    </location>
</feature>
<reference evidence="4 5" key="1">
    <citation type="journal article" date="2012" name="J. Bacteriol.">
        <title>Genome Sequence of Nitratireductor pacificus Type Strain pht-3B.</title>
        <authorList>
            <person name="Lai Q."/>
            <person name="Li G."/>
            <person name="Shao Z."/>
        </authorList>
    </citation>
    <scope>NUCLEOTIDE SEQUENCE [LARGE SCALE GENOMIC DNA]</scope>
    <source>
        <strain evidence="5">pht-3B</strain>
    </source>
</reference>
<feature type="domain" description="Peptidoglycan binding-like" evidence="3">
    <location>
        <begin position="159"/>
        <end position="214"/>
    </location>
</feature>
<dbReference type="EMBL" id="AMRM01000030">
    <property type="protein sequence ID" value="EKF17049.1"/>
    <property type="molecule type" value="Genomic_DNA"/>
</dbReference>
<feature type="transmembrane region" description="Helical" evidence="2">
    <location>
        <begin position="248"/>
        <end position="267"/>
    </location>
</feature>
<dbReference type="Pfam" id="PF01471">
    <property type="entry name" value="PG_binding_1"/>
    <property type="match status" value="1"/>
</dbReference>
<protein>
    <recommendedName>
        <fullName evidence="3">Peptidoglycan binding-like domain-containing protein</fullName>
    </recommendedName>
</protein>
<dbReference type="SUPFAM" id="SSF47090">
    <property type="entry name" value="PGBD-like"/>
    <property type="match status" value="1"/>
</dbReference>
<proteinExistence type="predicted"/>
<dbReference type="STRING" id="391937.NA2_19803"/>
<dbReference type="Proteomes" id="UP000006786">
    <property type="component" value="Unassembled WGS sequence"/>
</dbReference>
<accession>K2LGZ7</accession>
<dbReference type="RefSeq" id="WP_008599044.1">
    <property type="nucleotide sequence ID" value="NZ_AMRM01000030.1"/>
</dbReference>
<organism evidence="4 5">
    <name type="scientific">Nitratireductor pacificus pht-3B</name>
    <dbReference type="NCBI Taxonomy" id="391937"/>
    <lineage>
        <taxon>Bacteria</taxon>
        <taxon>Pseudomonadati</taxon>
        <taxon>Pseudomonadota</taxon>
        <taxon>Alphaproteobacteria</taxon>
        <taxon>Hyphomicrobiales</taxon>
        <taxon>Phyllobacteriaceae</taxon>
        <taxon>Nitratireductor</taxon>
    </lineage>
</organism>
<feature type="transmembrane region" description="Helical" evidence="2">
    <location>
        <begin position="273"/>
        <end position="291"/>
    </location>
</feature>
<dbReference type="OrthoDB" id="8255644at2"/>
<dbReference type="eggNOG" id="COG3409">
    <property type="taxonomic scope" value="Bacteria"/>
</dbReference>
<evidence type="ECO:0000313" key="4">
    <source>
        <dbReference type="EMBL" id="EKF17049.1"/>
    </source>
</evidence>
<gene>
    <name evidence="4" type="ORF">NA2_19803</name>
</gene>